<dbReference type="AlphaFoldDB" id="A0A0F9MTX2"/>
<dbReference type="EMBL" id="LAZR01005105">
    <property type="protein sequence ID" value="KKN02802.1"/>
    <property type="molecule type" value="Genomic_DNA"/>
</dbReference>
<name>A0A0F9MTX2_9ZZZZ</name>
<sequence length="139" mass="14778">MIITKAQRARMDRACHLFTKADVEFDKVEEPIQIIYEVTTGSADIPIFGAVGAPFKFEVLDVVVQPRGASTNGTLKLADGSNDITDAMTCAADKTMVRPATIDDAYSTIAKGGNLQIVCAGDSIGSTIALVTVLVREVE</sequence>
<protein>
    <submittedName>
        <fullName evidence="1">Uncharacterized protein</fullName>
    </submittedName>
</protein>
<evidence type="ECO:0000313" key="1">
    <source>
        <dbReference type="EMBL" id="KKN02802.1"/>
    </source>
</evidence>
<accession>A0A0F9MTX2</accession>
<gene>
    <name evidence="1" type="ORF">LCGC14_1113970</name>
</gene>
<proteinExistence type="predicted"/>
<reference evidence="1" key="1">
    <citation type="journal article" date="2015" name="Nature">
        <title>Complex archaea that bridge the gap between prokaryotes and eukaryotes.</title>
        <authorList>
            <person name="Spang A."/>
            <person name="Saw J.H."/>
            <person name="Jorgensen S.L."/>
            <person name="Zaremba-Niedzwiedzka K."/>
            <person name="Martijn J."/>
            <person name="Lind A.E."/>
            <person name="van Eijk R."/>
            <person name="Schleper C."/>
            <person name="Guy L."/>
            <person name="Ettema T.J."/>
        </authorList>
    </citation>
    <scope>NUCLEOTIDE SEQUENCE</scope>
</reference>
<comment type="caution">
    <text evidence="1">The sequence shown here is derived from an EMBL/GenBank/DDBJ whole genome shotgun (WGS) entry which is preliminary data.</text>
</comment>
<organism evidence="1">
    <name type="scientific">marine sediment metagenome</name>
    <dbReference type="NCBI Taxonomy" id="412755"/>
    <lineage>
        <taxon>unclassified sequences</taxon>
        <taxon>metagenomes</taxon>
        <taxon>ecological metagenomes</taxon>
    </lineage>
</organism>